<accession>A0A1H5P5A1</accession>
<sequence>MICRPLIILTFKTDPVFKNYYLPLLLAFTVLLPSCEKEDPVPQPDYSIGSTPSFELIEQYPNGWIKQGRYQSSEATSEEFEYYENGYIKSAKVYASYPQHHLYMEVSRSEENKPLWSKYYHPDGELWFETEYKNGLPSVKKVYSEAGTAVHTYTDGELSRVEFTAADGNSSAITSYNKAEGSREVIVTRNGETVLDENHAYREQVGAGIYTHTHVPVANPFGYTETSYFKLNQSFSQSPSWEYDSDPIGFMFPYRLFDEFYNPGNYFATRFAVSTELYQSVIEQYPVTERGVLIGGGKYEDGYEAFSDSWAVRDSLAKVYDEDPALYKLKYGNEYIEKIGYGKIFFVIGALRNLPTDEAVAGEIRNIARKQLSALISGSTGLTPEEQEKLDRVWFEVKFFSTLKEHRDGVVIGTAADYDNALGDLNAGEVSVIQLKYRSVDEL</sequence>
<organism evidence="1 2">
    <name type="scientific">Salinimicrobium catena</name>
    <dbReference type="NCBI Taxonomy" id="390640"/>
    <lineage>
        <taxon>Bacteria</taxon>
        <taxon>Pseudomonadati</taxon>
        <taxon>Bacteroidota</taxon>
        <taxon>Flavobacteriia</taxon>
        <taxon>Flavobacteriales</taxon>
        <taxon>Flavobacteriaceae</taxon>
        <taxon>Salinimicrobium</taxon>
    </lineage>
</organism>
<dbReference type="AlphaFoldDB" id="A0A1H5P5A1"/>
<evidence type="ECO:0000313" key="2">
    <source>
        <dbReference type="Proteomes" id="UP000199448"/>
    </source>
</evidence>
<evidence type="ECO:0000313" key="1">
    <source>
        <dbReference type="EMBL" id="SEF09056.1"/>
    </source>
</evidence>
<proteinExistence type="predicted"/>
<protein>
    <submittedName>
        <fullName evidence="1">Uncharacterized protein</fullName>
    </submittedName>
</protein>
<dbReference type="Proteomes" id="UP000199448">
    <property type="component" value="Unassembled WGS sequence"/>
</dbReference>
<dbReference type="EMBL" id="FNUG01000009">
    <property type="protein sequence ID" value="SEF09056.1"/>
    <property type="molecule type" value="Genomic_DNA"/>
</dbReference>
<keyword evidence="2" id="KW-1185">Reference proteome</keyword>
<gene>
    <name evidence="1" type="ORF">SAMN04488034_10926</name>
</gene>
<reference evidence="1 2" key="1">
    <citation type="submission" date="2016-10" db="EMBL/GenBank/DDBJ databases">
        <authorList>
            <person name="de Groot N.N."/>
        </authorList>
    </citation>
    <scope>NUCLEOTIDE SEQUENCE [LARGE SCALE GENOMIC DNA]</scope>
    <source>
        <strain evidence="1 2">DSM 23553</strain>
    </source>
</reference>
<name>A0A1H5P5A1_9FLAO</name>
<dbReference type="Gene3D" id="3.90.930.1">
    <property type="match status" value="1"/>
</dbReference>